<dbReference type="EMBL" id="JARJCW010000002">
    <property type="protein sequence ID" value="KAJ7228141.1"/>
    <property type="molecule type" value="Genomic_DNA"/>
</dbReference>
<dbReference type="Proteomes" id="UP001219525">
    <property type="component" value="Unassembled WGS sequence"/>
</dbReference>
<feature type="compositionally biased region" description="Low complexity" evidence="1">
    <location>
        <begin position="401"/>
        <end position="410"/>
    </location>
</feature>
<name>A0AAD6YS34_9AGAR</name>
<evidence type="ECO:0000256" key="1">
    <source>
        <dbReference type="SAM" id="MobiDB-lite"/>
    </source>
</evidence>
<evidence type="ECO:0008006" key="4">
    <source>
        <dbReference type="Google" id="ProtNLM"/>
    </source>
</evidence>
<gene>
    <name evidence="2" type="ORF">GGX14DRAFT_611455</name>
</gene>
<evidence type="ECO:0000313" key="3">
    <source>
        <dbReference type="Proteomes" id="UP001219525"/>
    </source>
</evidence>
<comment type="caution">
    <text evidence="2">The sequence shown here is derived from an EMBL/GenBank/DDBJ whole genome shotgun (WGS) entry which is preliminary data.</text>
</comment>
<dbReference type="AlphaFoldDB" id="A0AAD6YS34"/>
<feature type="region of interest" description="Disordered" evidence="1">
    <location>
        <begin position="399"/>
        <end position="421"/>
    </location>
</feature>
<proteinExistence type="predicted"/>
<feature type="region of interest" description="Disordered" evidence="1">
    <location>
        <begin position="275"/>
        <end position="345"/>
    </location>
</feature>
<accession>A0AAD6YS34</accession>
<protein>
    <recommendedName>
        <fullName evidence="4">HNH nuclease domain-containing protein</fullName>
    </recommendedName>
</protein>
<keyword evidence="3" id="KW-1185">Reference proteome</keyword>
<reference evidence="2" key="1">
    <citation type="submission" date="2023-03" db="EMBL/GenBank/DDBJ databases">
        <title>Massive genome expansion in bonnet fungi (Mycena s.s.) driven by repeated elements and novel gene families across ecological guilds.</title>
        <authorList>
            <consortium name="Lawrence Berkeley National Laboratory"/>
            <person name="Harder C.B."/>
            <person name="Miyauchi S."/>
            <person name="Viragh M."/>
            <person name="Kuo A."/>
            <person name="Thoen E."/>
            <person name="Andreopoulos B."/>
            <person name="Lu D."/>
            <person name="Skrede I."/>
            <person name="Drula E."/>
            <person name="Henrissat B."/>
            <person name="Morin E."/>
            <person name="Kohler A."/>
            <person name="Barry K."/>
            <person name="LaButti K."/>
            <person name="Morin E."/>
            <person name="Salamov A."/>
            <person name="Lipzen A."/>
            <person name="Mereny Z."/>
            <person name="Hegedus B."/>
            <person name="Baldrian P."/>
            <person name="Stursova M."/>
            <person name="Weitz H."/>
            <person name="Taylor A."/>
            <person name="Grigoriev I.V."/>
            <person name="Nagy L.G."/>
            <person name="Martin F."/>
            <person name="Kauserud H."/>
        </authorList>
    </citation>
    <scope>NUCLEOTIDE SEQUENCE</scope>
    <source>
        <strain evidence="2">9144</strain>
    </source>
</reference>
<evidence type="ECO:0000313" key="2">
    <source>
        <dbReference type="EMBL" id="KAJ7228141.1"/>
    </source>
</evidence>
<organism evidence="2 3">
    <name type="scientific">Mycena pura</name>
    <dbReference type="NCBI Taxonomy" id="153505"/>
    <lineage>
        <taxon>Eukaryota</taxon>
        <taxon>Fungi</taxon>
        <taxon>Dikarya</taxon>
        <taxon>Basidiomycota</taxon>
        <taxon>Agaricomycotina</taxon>
        <taxon>Agaricomycetes</taxon>
        <taxon>Agaricomycetidae</taxon>
        <taxon>Agaricales</taxon>
        <taxon>Marasmiineae</taxon>
        <taxon>Mycenaceae</taxon>
        <taxon>Mycena</taxon>
    </lineage>
</organism>
<sequence length="421" mass="46487">MDCIRDGGDLKPKKGQSIPLSVQTVQVYHPGYKPPKVMMILAAFEAQSGQRGVPFFVVLWACRILANNKDGILRVLNTDVDLTAPADDADDKKLLLPGQYAYHIPGEGYTALRRLYRIPFMESAHRTALALAPRHNGKRGRAPCFDRVDFKRGGKGRRSSGEKPWWIYHDMSSKTNNPQGINSPSNCLSVRADLNAEGMDKGHFIFAPVGGKAVCVCITPEIADFAAEYHLRVVDIPPRIHPLNLYARFAWGLFKALEPTLHDFALDPSSETVRELDLPRLPSKRKRARDDDAGREQEDADAGREEQDDDGAGGGGDNRTQVMDDAGPLLSSDDEVSSEATSEPSLDLCAWTERDLAVAERMDAAFAGRSLAPHEVQAGMYPGYSKALRLKQEYRKQHPEVSAVRSARVAHVGEDNDEQSL</sequence>
<feature type="compositionally biased region" description="Basic and acidic residues" evidence="1">
    <location>
        <begin position="288"/>
        <end position="305"/>
    </location>
</feature>